<keyword evidence="6" id="KW-0723">Serine/threonine-protein kinase</keyword>
<feature type="compositionally biased region" description="Basic residues" evidence="13">
    <location>
        <begin position="129"/>
        <end position="140"/>
    </location>
</feature>
<evidence type="ECO:0000256" key="12">
    <source>
        <dbReference type="ARBA" id="ARBA00048679"/>
    </source>
</evidence>
<protein>
    <recommendedName>
        <fullName evidence="3">non-specific serine/threonine protein kinase</fullName>
        <ecNumber evidence="3">2.7.11.1</ecNumber>
    </recommendedName>
</protein>
<dbReference type="PANTHER" id="PTHR24419:SF18">
    <property type="entry name" value="SERINE_THREONINE-PROTEIN KINASE HASPIN"/>
    <property type="match status" value="1"/>
</dbReference>
<dbReference type="InterPro" id="IPR011009">
    <property type="entry name" value="Kinase-like_dom_sf"/>
</dbReference>
<reference evidence="16 17" key="1">
    <citation type="journal article" date="2009" name="Nat. Genet.">
        <title>The genome of the cucumber, Cucumis sativus L.</title>
        <authorList>
            <person name="Huang S."/>
            <person name="Li R."/>
            <person name="Zhang Z."/>
            <person name="Li L."/>
            <person name="Gu X."/>
            <person name="Fan W."/>
            <person name="Lucas W.J."/>
            <person name="Wang X."/>
            <person name="Xie B."/>
            <person name="Ni P."/>
            <person name="Ren Y."/>
            <person name="Zhu H."/>
            <person name="Li J."/>
            <person name="Lin K."/>
            <person name="Jin W."/>
            <person name="Fei Z."/>
            <person name="Li G."/>
            <person name="Staub J."/>
            <person name="Kilian A."/>
            <person name="van der Vossen E.A."/>
            <person name="Wu Y."/>
            <person name="Guo J."/>
            <person name="He J."/>
            <person name="Jia Z."/>
            <person name="Ren Y."/>
            <person name="Tian G."/>
            <person name="Lu Y."/>
            <person name="Ruan J."/>
            <person name="Qian W."/>
            <person name="Wang M."/>
            <person name="Huang Q."/>
            <person name="Li B."/>
            <person name="Xuan Z."/>
            <person name="Cao J."/>
            <person name="Asan"/>
            <person name="Wu Z."/>
            <person name="Zhang J."/>
            <person name="Cai Q."/>
            <person name="Bai Y."/>
            <person name="Zhao B."/>
            <person name="Han Y."/>
            <person name="Li Y."/>
            <person name="Li X."/>
            <person name="Wang S."/>
            <person name="Shi Q."/>
            <person name="Liu S."/>
            <person name="Cho W.K."/>
            <person name="Kim J.Y."/>
            <person name="Xu Y."/>
            <person name="Heller-Uszynska K."/>
            <person name="Miao H."/>
            <person name="Cheng Z."/>
            <person name="Zhang S."/>
            <person name="Wu J."/>
            <person name="Yang Y."/>
            <person name="Kang H."/>
            <person name="Li M."/>
            <person name="Liang H."/>
            <person name="Ren X."/>
            <person name="Shi Z."/>
            <person name="Wen M."/>
            <person name="Jian M."/>
            <person name="Yang H."/>
            <person name="Zhang G."/>
            <person name="Yang Z."/>
            <person name="Chen R."/>
            <person name="Liu S."/>
            <person name="Li J."/>
            <person name="Ma L."/>
            <person name="Liu H."/>
            <person name="Zhou Y."/>
            <person name="Zhao J."/>
            <person name="Fang X."/>
            <person name="Li G."/>
            <person name="Fang L."/>
            <person name="Li Y."/>
            <person name="Liu D."/>
            <person name="Zheng H."/>
            <person name="Zhang Y."/>
            <person name="Qin N."/>
            <person name="Li Z."/>
            <person name="Yang G."/>
            <person name="Yang S."/>
            <person name="Bolund L."/>
            <person name="Kristiansen K."/>
            <person name="Zheng H."/>
            <person name="Li S."/>
            <person name="Zhang X."/>
            <person name="Yang H."/>
            <person name="Wang J."/>
            <person name="Sun R."/>
            <person name="Zhang B."/>
            <person name="Jiang S."/>
            <person name="Wang J."/>
            <person name="Du Y."/>
            <person name="Li S."/>
        </authorList>
    </citation>
    <scope>NUCLEOTIDE SEQUENCE [LARGE SCALE GENOMIC DNA]</scope>
    <source>
        <strain evidence="17">cv. 9930</strain>
    </source>
</reference>
<evidence type="ECO:0000256" key="3">
    <source>
        <dbReference type="ARBA" id="ARBA00012513"/>
    </source>
</evidence>
<accession>A0A0A0LVR4</accession>
<comment type="subcellular location">
    <subcellularLocation>
        <location evidence="1">Chromosome</location>
    </subcellularLocation>
    <subcellularLocation>
        <location evidence="2">Cytoplasm</location>
    </subcellularLocation>
</comment>
<dbReference type="Gene3D" id="3.30.200.20">
    <property type="entry name" value="Phosphorylase Kinase, domain 1"/>
    <property type="match status" value="1"/>
</dbReference>
<dbReference type="GO" id="GO:0035556">
    <property type="term" value="P:intracellular signal transduction"/>
    <property type="evidence" value="ECO:0000318"/>
    <property type="project" value="GO_Central"/>
</dbReference>
<reference evidence="16 17" key="2">
    <citation type="journal article" date="2009" name="PLoS ONE">
        <title>An integrated genetic and cytogenetic map of the cucumber genome.</title>
        <authorList>
            <person name="Ren Y."/>
            <person name="Zhang Z."/>
            <person name="Liu J."/>
            <person name="Staub J.E."/>
            <person name="Han Y."/>
            <person name="Cheng Z."/>
            <person name="Li X."/>
            <person name="Lu J."/>
            <person name="Miao H."/>
            <person name="Kang H."/>
            <person name="Xie B."/>
            <person name="Gu X."/>
            <person name="Wang X."/>
            <person name="Du Y."/>
            <person name="Jin W."/>
            <person name="Huang S."/>
        </authorList>
    </citation>
    <scope>NUCLEOTIDE SEQUENCE [LARGE SCALE GENOMIC DNA]</scope>
    <source>
        <strain evidence="17">cv. 9930</strain>
    </source>
</reference>
<feature type="chain" id="PRO_5005417865" description="non-specific serine/threonine protein kinase" evidence="14">
    <location>
        <begin position="30"/>
        <end position="719"/>
    </location>
</feature>
<organism evidence="16 17">
    <name type="scientific">Cucumis sativus</name>
    <name type="common">Cucumber</name>
    <dbReference type="NCBI Taxonomy" id="3659"/>
    <lineage>
        <taxon>Eukaryota</taxon>
        <taxon>Viridiplantae</taxon>
        <taxon>Streptophyta</taxon>
        <taxon>Embryophyta</taxon>
        <taxon>Tracheophyta</taxon>
        <taxon>Spermatophyta</taxon>
        <taxon>Magnoliopsida</taxon>
        <taxon>eudicotyledons</taxon>
        <taxon>Gunneridae</taxon>
        <taxon>Pentapetalae</taxon>
        <taxon>rosids</taxon>
        <taxon>fabids</taxon>
        <taxon>Cucurbitales</taxon>
        <taxon>Cucurbitaceae</taxon>
        <taxon>Benincaseae</taxon>
        <taxon>Cucumis</taxon>
    </lineage>
</organism>
<dbReference type="Gene3D" id="1.10.510.10">
    <property type="entry name" value="Transferase(Phosphotransferase) domain 1"/>
    <property type="match status" value="1"/>
</dbReference>
<keyword evidence="8" id="KW-0547">Nucleotide-binding</keyword>
<dbReference type="SUPFAM" id="SSF56112">
    <property type="entry name" value="Protein kinase-like (PK-like)"/>
    <property type="match status" value="1"/>
</dbReference>
<dbReference type="SMART" id="SM01331">
    <property type="entry name" value="DUF3635"/>
    <property type="match status" value="1"/>
</dbReference>
<gene>
    <name evidence="16" type="ORF">Csa_1G560690</name>
</gene>
<dbReference type="GO" id="GO:0005524">
    <property type="term" value="F:ATP binding"/>
    <property type="evidence" value="ECO:0007669"/>
    <property type="project" value="UniProtKB-KW"/>
</dbReference>
<name>A0A0A0LVR4_CUCSA</name>
<evidence type="ECO:0000313" key="16">
    <source>
        <dbReference type="EMBL" id="KGN65985.1"/>
    </source>
</evidence>
<sequence>MTFSLRSIFITICIILLSININMIEVVNASRFSDYNDPIADELCKFHINGIISGVGWFIGLPPFELSNAPSLHLPISSLSPSTFSNHLYTISMTSNLGGKAIDLWSELIASEGSDLQEEASVEEVYRRRKPTQKTVHPPHPKQNLGSNGCNVNRVSLAAVDSKRISWNRALSIRGRVSIAVEACIDRQRQCKQAKRKGKPALPKGKYVQPTNFDKERAYFQEVDAFELLEESPSPKSFSTWTSSQFDSSTIPSLCSRIEKWLISKKSKYSLAPSSTLSKILETPLGSIEPIGGIHLDKFKLKTPENSARDRDAHWCSIQRRFIFSINDIDALKIDSNDNRSNRAEEMRTEDREDIEVAVKKLSLTSTSTSFHKYDLDPLSALLAVCGQSTPSTLKDVFSNYCELETIVKVGEGTYGEAFKVGNTVCKVVPIDGDLKVNGEIQKRSVELLEEVILSRTLNSLRSNERCADNFCTTFIRTIDLRVCQGSYDAVLVKAWEDWDEKHGSENDHPKEFPEKQLYVVFVLQHGGKDLESFVLLNYDEAQSLLVQVTAALAVAEAAYQFEHRDLHWGNVLLSRNDYEALQFTLESKNMTVKTFGLQISIIDFTLSRINTGEDILFLDLSSDPYLFKGPRGDRQSETYRKMKEVTGDCWEGSFPRTNVLWLLYLVDILLLKKSFERSSKHERELRAFKKRLDKYTSTKEAIYDQFFSELIVWSSSVE</sequence>
<evidence type="ECO:0000313" key="17">
    <source>
        <dbReference type="Proteomes" id="UP000029981"/>
    </source>
</evidence>
<evidence type="ECO:0000256" key="7">
    <source>
        <dbReference type="ARBA" id="ARBA00022679"/>
    </source>
</evidence>
<dbReference type="EMBL" id="CM002922">
    <property type="protein sequence ID" value="KGN65985.1"/>
    <property type="molecule type" value="Genomic_DNA"/>
</dbReference>
<evidence type="ECO:0000256" key="8">
    <source>
        <dbReference type="ARBA" id="ARBA00022741"/>
    </source>
</evidence>
<dbReference type="GO" id="GO:0072354">
    <property type="term" value="F:histone H3T3 kinase activity"/>
    <property type="evidence" value="ECO:0000318"/>
    <property type="project" value="GO_Central"/>
</dbReference>
<keyword evidence="4" id="KW-0158">Chromosome</keyword>
<comment type="catalytic activity">
    <reaction evidence="11">
        <text>L-threonyl-[protein] + ATP = O-phospho-L-threonyl-[protein] + ADP + H(+)</text>
        <dbReference type="Rhea" id="RHEA:46608"/>
        <dbReference type="Rhea" id="RHEA-COMP:11060"/>
        <dbReference type="Rhea" id="RHEA-COMP:11605"/>
        <dbReference type="ChEBI" id="CHEBI:15378"/>
        <dbReference type="ChEBI" id="CHEBI:30013"/>
        <dbReference type="ChEBI" id="CHEBI:30616"/>
        <dbReference type="ChEBI" id="CHEBI:61977"/>
        <dbReference type="ChEBI" id="CHEBI:456216"/>
        <dbReference type="EC" id="2.7.11.1"/>
    </reaction>
</comment>
<evidence type="ECO:0000256" key="11">
    <source>
        <dbReference type="ARBA" id="ARBA00047899"/>
    </source>
</evidence>
<evidence type="ECO:0000256" key="13">
    <source>
        <dbReference type="SAM" id="MobiDB-lite"/>
    </source>
</evidence>
<feature type="signal peptide" evidence="14">
    <location>
        <begin position="1"/>
        <end position="29"/>
    </location>
</feature>
<dbReference type="AlphaFoldDB" id="A0A0A0LVR4"/>
<dbReference type="eggNOG" id="KOG2464">
    <property type="taxonomic scope" value="Eukaryota"/>
</dbReference>
<dbReference type="FunFam" id="3.30.200.20:FF:000605">
    <property type="entry name" value="Serine/threonine-protein kinase haspin-like protein"/>
    <property type="match status" value="1"/>
</dbReference>
<dbReference type="OMA" id="DYWEGSF"/>
<keyword evidence="9" id="KW-0418">Kinase</keyword>
<evidence type="ECO:0000256" key="9">
    <source>
        <dbReference type="ARBA" id="ARBA00022777"/>
    </source>
</evidence>
<dbReference type="GO" id="GO:0005737">
    <property type="term" value="C:cytoplasm"/>
    <property type="evidence" value="ECO:0000318"/>
    <property type="project" value="GO_Central"/>
</dbReference>
<evidence type="ECO:0000256" key="2">
    <source>
        <dbReference type="ARBA" id="ARBA00004496"/>
    </source>
</evidence>
<dbReference type="GO" id="GO:0005694">
    <property type="term" value="C:chromosome"/>
    <property type="evidence" value="ECO:0007669"/>
    <property type="project" value="UniProtKB-SubCell"/>
</dbReference>
<keyword evidence="7" id="KW-0808">Transferase</keyword>
<dbReference type="PANTHER" id="PTHR24419">
    <property type="entry name" value="INTERLEUKIN-1 RECEPTOR-ASSOCIATED KINASE"/>
    <property type="match status" value="1"/>
</dbReference>
<dbReference type="FunFam" id="1.10.510.10:FF:000401">
    <property type="entry name" value="serine/threonine-protein kinase haspin"/>
    <property type="match status" value="1"/>
</dbReference>
<keyword evidence="5" id="KW-0963">Cytoplasm</keyword>
<evidence type="ECO:0000256" key="14">
    <source>
        <dbReference type="SAM" id="SignalP"/>
    </source>
</evidence>
<evidence type="ECO:0000256" key="6">
    <source>
        <dbReference type="ARBA" id="ARBA00022527"/>
    </source>
</evidence>
<feature type="domain" description="Protein kinase" evidence="15">
    <location>
        <begin position="404"/>
        <end position="719"/>
    </location>
</feature>
<keyword evidence="14" id="KW-0732">Signal</keyword>
<evidence type="ECO:0000259" key="15">
    <source>
        <dbReference type="PROSITE" id="PS50011"/>
    </source>
</evidence>
<evidence type="ECO:0000256" key="5">
    <source>
        <dbReference type="ARBA" id="ARBA00022490"/>
    </source>
</evidence>
<dbReference type="Gramene" id="KGN65985">
    <property type="protein sequence ID" value="KGN65985"/>
    <property type="gene ID" value="Csa_1G560690"/>
</dbReference>
<dbReference type="InterPro" id="IPR024604">
    <property type="entry name" value="GSG2_C"/>
</dbReference>
<dbReference type="PROSITE" id="PS50011">
    <property type="entry name" value="PROTEIN_KINASE_DOM"/>
    <property type="match status" value="1"/>
</dbReference>
<dbReference type="GO" id="GO:0000278">
    <property type="term" value="P:mitotic cell cycle"/>
    <property type="evidence" value="ECO:0000318"/>
    <property type="project" value="GO_Central"/>
</dbReference>
<evidence type="ECO:0000256" key="4">
    <source>
        <dbReference type="ARBA" id="ARBA00022454"/>
    </source>
</evidence>
<reference evidence="16 17" key="3">
    <citation type="journal article" date="2010" name="BMC Genomics">
        <title>Transcriptome sequencing and comparative analysis of cucumber flowers with different sex types.</title>
        <authorList>
            <person name="Guo S."/>
            <person name="Zheng Y."/>
            <person name="Joung J.G."/>
            <person name="Liu S."/>
            <person name="Zhang Z."/>
            <person name="Crasta O.R."/>
            <person name="Sobral B.W."/>
            <person name="Xu Y."/>
            <person name="Huang S."/>
            <person name="Fei Z."/>
        </authorList>
    </citation>
    <scope>NUCLEOTIDE SEQUENCE [LARGE SCALE GENOMIC DNA]</scope>
    <source>
        <strain evidence="17">cv. 9930</strain>
    </source>
</reference>
<reference evidence="16 17" key="4">
    <citation type="journal article" date="2011" name="BMC Genomics">
        <title>RNA-Seq improves annotation of protein-coding genes in the cucumber genome.</title>
        <authorList>
            <person name="Li Z."/>
            <person name="Zhang Z."/>
            <person name="Yan P."/>
            <person name="Huang S."/>
            <person name="Fei Z."/>
            <person name="Lin K."/>
        </authorList>
    </citation>
    <scope>NUCLEOTIDE SEQUENCE [LARGE SCALE GENOMIC DNA]</scope>
    <source>
        <strain evidence="17">cv. 9930</strain>
    </source>
</reference>
<dbReference type="Pfam" id="PF12330">
    <property type="entry name" value="Haspin_kinase"/>
    <property type="match status" value="1"/>
</dbReference>
<proteinExistence type="predicted"/>
<dbReference type="InterPro" id="IPR000719">
    <property type="entry name" value="Prot_kinase_dom"/>
</dbReference>
<comment type="catalytic activity">
    <reaction evidence="12">
        <text>L-seryl-[protein] + ATP = O-phospho-L-seryl-[protein] + ADP + H(+)</text>
        <dbReference type="Rhea" id="RHEA:17989"/>
        <dbReference type="Rhea" id="RHEA-COMP:9863"/>
        <dbReference type="Rhea" id="RHEA-COMP:11604"/>
        <dbReference type="ChEBI" id="CHEBI:15378"/>
        <dbReference type="ChEBI" id="CHEBI:29999"/>
        <dbReference type="ChEBI" id="CHEBI:30616"/>
        <dbReference type="ChEBI" id="CHEBI:83421"/>
        <dbReference type="ChEBI" id="CHEBI:456216"/>
        <dbReference type="EC" id="2.7.11.1"/>
    </reaction>
</comment>
<feature type="region of interest" description="Disordered" evidence="13">
    <location>
        <begin position="129"/>
        <end position="148"/>
    </location>
</feature>
<keyword evidence="10" id="KW-0067">ATP-binding</keyword>
<dbReference type="GO" id="GO:0005634">
    <property type="term" value="C:nucleus"/>
    <property type="evidence" value="ECO:0000318"/>
    <property type="project" value="GO_Central"/>
</dbReference>
<keyword evidence="17" id="KW-1185">Reference proteome</keyword>
<dbReference type="STRING" id="3659.A0A0A0LVR4"/>
<evidence type="ECO:0000256" key="10">
    <source>
        <dbReference type="ARBA" id="ARBA00022840"/>
    </source>
</evidence>
<dbReference type="Proteomes" id="UP000029981">
    <property type="component" value="Chromosome 1"/>
</dbReference>
<dbReference type="EC" id="2.7.11.1" evidence="3"/>
<evidence type="ECO:0000256" key="1">
    <source>
        <dbReference type="ARBA" id="ARBA00004286"/>
    </source>
</evidence>